<comment type="caution">
    <text evidence="2">The sequence shown here is derived from an EMBL/GenBank/DDBJ whole genome shotgun (WGS) entry which is preliminary data.</text>
</comment>
<dbReference type="SUPFAM" id="SSF53254">
    <property type="entry name" value="Phosphoglycerate mutase-like"/>
    <property type="match status" value="1"/>
</dbReference>
<name>A0A6N6JHQ3_9RHOB</name>
<evidence type="ECO:0000313" key="3">
    <source>
        <dbReference type="Proteomes" id="UP000436822"/>
    </source>
</evidence>
<dbReference type="AlphaFoldDB" id="A0A6N6JHQ3"/>
<dbReference type="CDD" id="cd07040">
    <property type="entry name" value="HP"/>
    <property type="match status" value="1"/>
</dbReference>
<organism evidence="2 3">
    <name type="scientific">Litoreibacter roseus</name>
    <dbReference type="NCBI Taxonomy" id="2601869"/>
    <lineage>
        <taxon>Bacteria</taxon>
        <taxon>Pseudomonadati</taxon>
        <taxon>Pseudomonadota</taxon>
        <taxon>Alphaproteobacteria</taxon>
        <taxon>Rhodobacterales</taxon>
        <taxon>Roseobacteraceae</taxon>
        <taxon>Litoreibacter</taxon>
    </lineage>
</organism>
<feature type="chain" id="PRO_5026951019" description="Histidine phosphatase family protein" evidence="1">
    <location>
        <begin position="22"/>
        <end position="244"/>
    </location>
</feature>
<evidence type="ECO:0008006" key="4">
    <source>
        <dbReference type="Google" id="ProtNLM"/>
    </source>
</evidence>
<gene>
    <name evidence="2" type="ORF">KIN_19930</name>
</gene>
<dbReference type="InterPro" id="IPR029033">
    <property type="entry name" value="His_PPase_superfam"/>
</dbReference>
<reference evidence="2 3" key="1">
    <citation type="submission" date="2019-12" db="EMBL/GenBank/DDBJ databases">
        <title>Litoreibacter badius sp. nov., a novel bacteriochlorophyll a-containing bacterium in the genus Litoreibacter.</title>
        <authorList>
            <person name="Kanamuro M."/>
            <person name="Takabe Y."/>
            <person name="Mori K."/>
            <person name="Takaichi S."/>
            <person name="Hanada S."/>
        </authorList>
    </citation>
    <scope>NUCLEOTIDE SEQUENCE [LARGE SCALE GENOMIC DNA]</scope>
    <source>
        <strain evidence="2 3">K6</strain>
    </source>
</reference>
<dbReference type="Proteomes" id="UP000436822">
    <property type="component" value="Unassembled WGS sequence"/>
</dbReference>
<evidence type="ECO:0000256" key="1">
    <source>
        <dbReference type="SAM" id="SignalP"/>
    </source>
</evidence>
<keyword evidence="3" id="KW-1185">Reference proteome</keyword>
<dbReference type="Gene3D" id="3.40.50.1240">
    <property type="entry name" value="Phosphoglycerate mutase-like"/>
    <property type="match status" value="1"/>
</dbReference>
<sequence>MMRRALLTLLTTTLLSPAAYAAEGGVDQISTHMGEMSVTMGGGGRAVEDTLRFEPFQMIDELFGRSDIVFLMRHGPTDWSKLDEKNVSPTDCENQRVMSDSGKQAMQDFGALLAANGLLPGKIVVSEWCRNQQTLENIKIGFDEVDPSIRDSIPVETSADLNLLLSLQGAENVVNLRERVASWDGGEGTGPLLLISHFTNIEELTTFTVFEGEVLIVDPDRENRVLGYLRLRSAAPDVGHFNVQ</sequence>
<dbReference type="RefSeq" id="WP_159806442.1">
    <property type="nucleotide sequence ID" value="NZ_BLJE01000002.1"/>
</dbReference>
<feature type="signal peptide" evidence="1">
    <location>
        <begin position="1"/>
        <end position="21"/>
    </location>
</feature>
<proteinExistence type="predicted"/>
<keyword evidence="1" id="KW-0732">Signal</keyword>
<dbReference type="EMBL" id="BLJE01000002">
    <property type="protein sequence ID" value="GFE64919.1"/>
    <property type="molecule type" value="Genomic_DNA"/>
</dbReference>
<accession>A0A6N6JHQ3</accession>
<protein>
    <recommendedName>
        <fullName evidence="4">Histidine phosphatase family protein</fullName>
    </recommendedName>
</protein>
<evidence type="ECO:0000313" key="2">
    <source>
        <dbReference type="EMBL" id="GFE64919.1"/>
    </source>
</evidence>
<dbReference type="OrthoDB" id="2237472at2"/>